<keyword evidence="2" id="KW-1185">Reference proteome</keyword>
<organism evidence="1 2">
    <name type="scientific">Mycena albidolilacea</name>
    <dbReference type="NCBI Taxonomy" id="1033008"/>
    <lineage>
        <taxon>Eukaryota</taxon>
        <taxon>Fungi</taxon>
        <taxon>Dikarya</taxon>
        <taxon>Basidiomycota</taxon>
        <taxon>Agaricomycotina</taxon>
        <taxon>Agaricomycetes</taxon>
        <taxon>Agaricomycetidae</taxon>
        <taxon>Agaricales</taxon>
        <taxon>Marasmiineae</taxon>
        <taxon>Mycenaceae</taxon>
        <taxon>Mycena</taxon>
    </lineage>
</organism>
<accession>A0AAD7ED76</accession>
<evidence type="ECO:0000313" key="2">
    <source>
        <dbReference type="Proteomes" id="UP001218218"/>
    </source>
</evidence>
<dbReference type="EMBL" id="JARIHO010000069">
    <property type="protein sequence ID" value="KAJ7312874.1"/>
    <property type="molecule type" value="Genomic_DNA"/>
</dbReference>
<evidence type="ECO:0000313" key="1">
    <source>
        <dbReference type="EMBL" id="KAJ7312874.1"/>
    </source>
</evidence>
<evidence type="ECO:0008006" key="3">
    <source>
        <dbReference type="Google" id="ProtNLM"/>
    </source>
</evidence>
<dbReference type="InterPro" id="IPR014756">
    <property type="entry name" value="Ig_E-set"/>
</dbReference>
<proteinExistence type="predicted"/>
<dbReference type="SUPFAM" id="SSF81296">
    <property type="entry name" value="E set domains"/>
    <property type="match status" value="1"/>
</dbReference>
<sequence length="480" mass="53285">MSLLHEAPPPSYEPGEALEAAADSELPTYSRRIRRTTSTAEPATPKEFSYEIKGYFNKPWATLTLLGHPILSRKIATFIDGSEIAGSLKMNLRSPDPIKSVTVFVRGDLVVCGDPDERMNFFRMRKFIWTPSMGDPRAPVASNAGNTWEGKFKGEYNLPFSIKLPELAESPEGGERFRLPHTFTDRASRGSIEYYLEVRISRGKLRSDDRIITSFGLFTMHPPSPPSQLRQLAYRSNVPIPGPHSDPDGWHALEPVQIKGKLCGEQAVNAKCTVFLAKPVCYIFQTPVSLLNRFLKYQLCYTRGSSIPCAMTIEADDTQVADVLASIRSTALYLQRRVRCTFGYSSVNISRCGQAIWWPSPDAAAYLGNAGQRHIMGEIHLRRELHPSTAIKQFQVEYAVAVFPPAAVAFRPHNTGPLITQSVEVVTRHAHGVRAKTATIPPANESSDPFVDRYYESVADGALKQGKGLTLWKGASDLFP</sequence>
<comment type="caution">
    <text evidence="1">The sequence shown here is derived from an EMBL/GenBank/DDBJ whole genome shotgun (WGS) entry which is preliminary data.</text>
</comment>
<dbReference type="Proteomes" id="UP001218218">
    <property type="component" value="Unassembled WGS sequence"/>
</dbReference>
<dbReference type="Gene3D" id="2.60.40.640">
    <property type="match status" value="1"/>
</dbReference>
<dbReference type="AlphaFoldDB" id="A0AAD7ED76"/>
<name>A0AAD7ED76_9AGAR</name>
<reference evidence="1" key="1">
    <citation type="submission" date="2023-03" db="EMBL/GenBank/DDBJ databases">
        <title>Massive genome expansion in bonnet fungi (Mycena s.s.) driven by repeated elements and novel gene families across ecological guilds.</title>
        <authorList>
            <consortium name="Lawrence Berkeley National Laboratory"/>
            <person name="Harder C.B."/>
            <person name="Miyauchi S."/>
            <person name="Viragh M."/>
            <person name="Kuo A."/>
            <person name="Thoen E."/>
            <person name="Andreopoulos B."/>
            <person name="Lu D."/>
            <person name="Skrede I."/>
            <person name="Drula E."/>
            <person name="Henrissat B."/>
            <person name="Morin E."/>
            <person name="Kohler A."/>
            <person name="Barry K."/>
            <person name="LaButti K."/>
            <person name="Morin E."/>
            <person name="Salamov A."/>
            <person name="Lipzen A."/>
            <person name="Mereny Z."/>
            <person name="Hegedus B."/>
            <person name="Baldrian P."/>
            <person name="Stursova M."/>
            <person name="Weitz H."/>
            <person name="Taylor A."/>
            <person name="Grigoriev I.V."/>
            <person name="Nagy L.G."/>
            <person name="Martin F."/>
            <person name="Kauserud H."/>
        </authorList>
    </citation>
    <scope>NUCLEOTIDE SEQUENCE</scope>
    <source>
        <strain evidence="1">CBHHK002</strain>
    </source>
</reference>
<dbReference type="InterPro" id="IPR014752">
    <property type="entry name" value="Arrestin-like_C"/>
</dbReference>
<protein>
    <recommendedName>
        <fullName evidence="3">Arrestin-like N-terminal domain-containing protein</fullName>
    </recommendedName>
</protein>
<gene>
    <name evidence="1" type="ORF">DFH08DRAFT_434212</name>
</gene>